<organism evidence="2 3">
    <name type="scientific">Frigoriglobus tundricola</name>
    <dbReference type="NCBI Taxonomy" id="2774151"/>
    <lineage>
        <taxon>Bacteria</taxon>
        <taxon>Pseudomonadati</taxon>
        <taxon>Planctomycetota</taxon>
        <taxon>Planctomycetia</taxon>
        <taxon>Gemmatales</taxon>
        <taxon>Gemmataceae</taxon>
        <taxon>Frigoriglobus</taxon>
    </lineage>
</organism>
<evidence type="ECO:0000256" key="1">
    <source>
        <dbReference type="SAM" id="Coils"/>
    </source>
</evidence>
<dbReference type="Proteomes" id="UP000503447">
    <property type="component" value="Chromosome"/>
</dbReference>
<keyword evidence="1" id="KW-0175">Coiled coil</keyword>
<dbReference type="RefSeq" id="WP_171472604.1">
    <property type="nucleotide sequence ID" value="NZ_CP053452.2"/>
</dbReference>
<name>A0A6M5YT01_9BACT</name>
<reference evidence="3" key="1">
    <citation type="submission" date="2020-05" db="EMBL/GenBank/DDBJ databases">
        <title>Frigoriglobus tundricola gen. nov., sp. nov., a psychrotolerant cellulolytic planctomycete of the family Gemmataceae with two divergent copies of 16S rRNA gene.</title>
        <authorList>
            <person name="Kulichevskaya I.S."/>
            <person name="Ivanova A.A."/>
            <person name="Naumoff D.G."/>
            <person name="Beletsky A.V."/>
            <person name="Rijpstra W.I.C."/>
            <person name="Sinninghe Damste J.S."/>
            <person name="Mardanov A.V."/>
            <person name="Ravin N.V."/>
            <person name="Dedysh S.N."/>
        </authorList>
    </citation>
    <scope>NUCLEOTIDE SEQUENCE [LARGE SCALE GENOMIC DNA]</scope>
    <source>
        <strain evidence="3">PL17</strain>
    </source>
</reference>
<evidence type="ECO:0000313" key="2">
    <source>
        <dbReference type="EMBL" id="QJW97185.1"/>
    </source>
</evidence>
<sequence>MTSREQTLAIVLLGAIALTVGGAGGYMFVWQPLQQQQAAEEKLTKEIAELNDQLAVQTKKEKQLQSARVRSLPANEELARRAYPMALGQLAEAAGVPKPYSVLPKNADGASRNVPEVSKGKPVYTRIAYDVTFKHADMAMIKEFLEGYYRLGLLQQITSLHIKKEEDPIGKNAGKRNDLTVTLTTEAILIDGAENRRTLVPIPTAFAAAGGAAIFNGMSNYKGHDAKGLEFGLGVTPVVTVPVLSPNPRDYSLIVRKDPFNGPLPVVPPAPFEVARISDVKVRPNERPDPVKVSVSGEGSTGATVVALAAGDLFAEGALKVDPATRAIELPETSAYEGTSTITVIATSTDGKESKKSFKVSVAEPKAPTGEDISAFVVLIGVTRSDDGKAWARILDNANRMRYQIDASRSGIKVAKEEIFIPRRGWQATADSKGLAPGVMVISAPGCATHRTFKVIAVDTDGLIVADMQAPPKDTRGGRPAGKPHANPMAALGGNMIVGPPALKYYRWGVGQSLATIKLLKDEEAKKVLQHAEAAGPVMDVAAVER</sequence>
<accession>A0A6M5YT01</accession>
<dbReference type="EMBL" id="CP053452">
    <property type="protein sequence ID" value="QJW97185.1"/>
    <property type="molecule type" value="Genomic_DNA"/>
</dbReference>
<evidence type="ECO:0000313" key="3">
    <source>
        <dbReference type="Proteomes" id="UP000503447"/>
    </source>
</evidence>
<dbReference type="AlphaFoldDB" id="A0A6M5YT01"/>
<protein>
    <submittedName>
        <fullName evidence="2">Uncharacterized protein</fullName>
    </submittedName>
</protein>
<feature type="coiled-coil region" evidence="1">
    <location>
        <begin position="33"/>
        <end position="67"/>
    </location>
</feature>
<gene>
    <name evidence="2" type="ORF">FTUN_4750</name>
</gene>
<proteinExistence type="predicted"/>
<dbReference type="KEGG" id="ftj:FTUN_4750"/>
<keyword evidence="3" id="KW-1185">Reference proteome</keyword>